<feature type="region of interest" description="Disordered" evidence="2">
    <location>
        <begin position="113"/>
        <end position="144"/>
    </location>
</feature>
<accession>A0A7S3IA17</accession>
<dbReference type="GO" id="GO:0016192">
    <property type="term" value="P:vesicle-mediated transport"/>
    <property type="evidence" value="ECO:0007669"/>
    <property type="project" value="InterPro"/>
</dbReference>
<dbReference type="GO" id="GO:0016020">
    <property type="term" value="C:membrane"/>
    <property type="evidence" value="ECO:0007669"/>
    <property type="project" value="InterPro"/>
</dbReference>
<feature type="coiled-coil region" evidence="1">
    <location>
        <begin position="216"/>
        <end position="250"/>
    </location>
</feature>
<reference evidence="3" key="1">
    <citation type="submission" date="2021-01" db="EMBL/GenBank/DDBJ databases">
        <authorList>
            <person name="Corre E."/>
            <person name="Pelletier E."/>
            <person name="Niang G."/>
            <person name="Scheremetjew M."/>
            <person name="Finn R."/>
            <person name="Kale V."/>
            <person name="Holt S."/>
            <person name="Cochrane G."/>
            <person name="Meng A."/>
            <person name="Brown T."/>
            <person name="Cohen L."/>
        </authorList>
    </citation>
    <scope>NUCLEOTIDE SEQUENCE</scope>
</reference>
<proteinExistence type="predicted"/>
<feature type="compositionally biased region" description="Basic and acidic residues" evidence="2">
    <location>
        <begin position="113"/>
        <end position="133"/>
    </location>
</feature>
<protein>
    <submittedName>
        <fullName evidence="3">Uncharacterized protein</fullName>
    </submittedName>
</protein>
<dbReference type="EMBL" id="HBIF01001515">
    <property type="protein sequence ID" value="CAE0318021.1"/>
    <property type="molecule type" value="Transcribed_RNA"/>
</dbReference>
<evidence type="ECO:0000256" key="1">
    <source>
        <dbReference type="SAM" id="Coils"/>
    </source>
</evidence>
<evidence type="ECO:0000313" key="3">
    <source>
        <dbReference type="EMBL" id="CAE0318021.1"/>
    </source>
</evidence>
<evidence type="ECO:0000256" key="2">
    <source>
        <dbReference type="SAM" id="MobiDB-lite"/>
    </source>
</evidence>
<name>A0A7S3IA17_9CILI</name>
<dbReference type="SUPFAM" id="SSF47661">
    <property type="entry name" value="t-snare proteins"/>
    <property type="match status" value="1"/>
</dbReference>
<dbReference type="Gene3D" id="1.20.5.340">
    <property type="match status" value="1"/>
</dbReference>
<organism evidence="3">
    <name type="scientific">Fabrea salina</name>
    <dbReference type="NCBI Taxonomy" id="342563"/>
    <lineage>
        <taxon>Eukaryota</taxon>
        <taxon>Sar</taxon>
        <taxon>Alveolata</taxon>
        <taxon>Ciliophora</taxon>
        <taxon>Postciliodesmatophora</taxon>
        <taxon>Heterotrichea</taxon>
        <taxon>Heterotrichida</taxon>
        <taxon>Fabreidae</taxon>
        <taxon>Fabrea</taxon>
    </lineage>
</organism>
<sequence>MEKVESYNPGLFKDTEEFLAQLDKENQELDKQIQSLCNPPDEEEVIKEYDLAQPEQPQEFSSCKSSFQSLKKSSQTDELYRNQISYLETRLQSANQAIVNLETQLKHKDKRIKELEEQPSKDPFKDPCKDPSKENPVAQTAFSASLKRKEREQEKKIQELEKKLAEERKGMLRLQNLNKDLLSKVKDTQKKEVLWKTQLNKKQLKEAQTSSLVEENQQLSLLCQQLQAQLQESQQSNEELKTKYQNLLDSSLAFEEKTRELYKINQHLTSNLSKIFNNQD</sequence>
<dbReference type="AlphaFoldDB" id="A0A7S3IA17"/>
<dbReference type="InterPro" id="IPR010989">
    <property type="entry name" value="SNARE"/>
</dbReference>
<gene>
    <name evidence="3" type="ORF">FSAL1345_LOCUS1290</name>
</gene>
<keyword evidence="1" id="KW-0175">Coiled coil</keyword>